<name>A0AA46TG60_9ACTN</name>
<gene>
    <name evidence="3" type="ORF">L0C25_19765</name>
</gene>
<evidence type="ECO:0000313" key="4">
    <source>
        <dbReference type="Proteomes" id="UP001164390"/>
    </source>
</evidence>
<dbReference type="Pfam" id="PF20341">
    <property type="entry name" value="DUF6636"/>
    <property type="match status" value="1"/>
</dbReference>
<sequence>MRQYVAVMVVLACVLSGCASAQDIASDVPDGSGRDDGKPARGDKPGKDKDDKGKHDHKHKNHKKKDKLEVRLHNVVGQVDHFSSPSTNIGCQITDDGVRCDIEKRRYKPPHKPGGCDLDFGNALAVGEGEPDFVCAGDTVLGAPTLLAYGTATRVGDYGCQSRKAGMRCYNLRTGRGFLLSRGLYEFY</sequence>
<evidence type="ECO:0000256" key="1">
    <source>
        <dbReference type="SAM" id="MobiDB-lite"/>
    </source>
</evidence>
<feature type="region of interest" description="Disordered" evidence="1">
    <location>
        <begin position="24"/>
        <end position="67"/>
    </location>
</feature>
<evidence type="ECO:0000313" key="3">
    <source>
        <dbReference type="EMBL" id="UYM04749.1"/>
    </source>
</evidence>
<keyword evidence="2" id="KW-0732">Signal</keyword>
<reference evidence="3" key="1">
    <citation type="submission" date="2022-01" db="EMBL/GenBank/DDBJ databases">
        <title>Nocardioidaceae gen. sp. A5X3R13.</title>
        <authorList>
            <person name="Lopez Marin M.A."/>
            <person name="Uhlik O."/>
        </authorList>
    </citation>
    <scope>NUCLEOTIDE SEQUENCE</scope>
    <source>
        <strain evidence="3">A5X3R13</strain>
    </source>
</reference>
<evidence type="ECO:0000256" key="2">
    <source>
        <dbReference type="SAM" id="SignalP"/>
    </source>
</evidence>
<accession>A0AA46TG60</accession>
<feature type="compositionally biased region" description="Basic and acidic residues" evidence="1">
    <location>
        <begin position="32"/>
        <end position="54"/>
    </location>
</feature>
<proteinExistence type="predicted"/>
<dbReference type="AlphaFoldDB" id="A0AA46TG60"/>
<protein>
    <submittedName>
        <fullName evidence="3">Uncharacterized protein</fullName>
    </submittedName>
</protein>
<dbReference type="EMBL" id="CP094970">
    <property type="protein sequence ID" value="UYM04749.1"/>
    <property type="molecule type" value="Genomic_DNA"/>
</dbReference>
<feature type="chain" id="PRO_5041435342" evidence="2">
    <location>
        <begin position="22"/>
        <end position="188"/>
    </location>
</feature>
<keyword evidence="4" id="KW-1185">Reference proteome</keyword>
<dbReference type="PROSITE" id="PS51257">
    <property type="entry name" value="PROKAR_LIPOPROTEIN"/>
    <property type="match status" value="1"/>
</dbReference>
<organism evidence="3 4">
    <name type="scientific">Solicola gregarius</name>
    <dbReference type="NCBI Taxonomy" id="2908642"/>
    <lineage>
        <taxon>Bacteria</taxon>
        <taxon>Bacillati</taxon>
        <taxon>Actinomycetota</taxon>
        <taxon>Actinomycetes</taxon>
        <taxon>Propionibacteriales</taxon>
        <taxon>Nocardioidaceae</taxon>
        <taxon>Solicola</taxon>
    </lineage>
</organism>
<feature type="signal peptide" evidence="2">
    <location>
        <begin position="1"/>
        <end position="21"/>
    </location>
</feature>
<dbReference type="Proteomes" id="UP001164390">
    <property type="component" value="Chromosome"/>
</dbReference>
<dbReference type="RefSeq" id="WP_271633507.1">
    <property type="nucleotide sequence ID" value="NZ_CP094970.1"/>
</dbReference>
<dbReference type="KEGG" id="sgrg:L0C25_19765"/>
<feature type="compositionally biased region" description="Basic residues" evidence="1">
    <location>
        <begin position="55"/>
        <end position="65"/>
    </location>
</feature>
<dbReference type="InterPro" id="IPR046576">
    <property type="entry name" value="DUF6636"/>
</dbReference>